<reference evidence="2" key="1">
    <citation type="submission" date="2024-05" db="EMBL/GenBank/DDBJ databases">
        <title>The Natural Products Discovery Center: Release of the First 8490 Sequenced Strains for Exploring Actinobacteria Biosynthetic Diversity.</title>
        <authorList>
            <person name="Kalkreuter E."/>
            <person name="Kautsar S.A."/>
            <person name="Yang D."/>
            <person name="Bader C.D."/>
            <person name="Teijaro C.N."/>
            <person name="Fluegel L."/>
            <person name="Davis C.M."/>
            <person name="Simpson J.R."/>
            <person name="Lauterbach L."/>
            <person name="Steele A.D."/>
            <person name="Gui C."/>
            <person name="Meng S."/>
            <person name="Li G."/>
            <person name="Viehrig K."/>
            <person name="Ye F."/>
            <person name="Su P."/>
            <person name="Kiefer A.F."/>
            <person name="Nichols A."/>
            <person name="Cepeda A.J."/>
            <person name="Yan W."/>
            <person name="Fan B."/>
            <person name="Jiang Y."/>
            <person name="Adhikari A."/>
            <person name="Zheng C.-J."/>
            <person name="Schuster L."/>
            <person name="Cowan T.M."/>
            <person name="Smanski M.J."/>
            <person name="Chevrette M.G."/>
            <person name="de Carvalho L.P.S."/>
            <person name="Shen B."/>
        </authorList>
    </citation>
    <scope>NUCLEOTIDE SEQUENCE</scope>
    <source>
        <strain evidence="2">NPDC080035</strain>
    </source>
</reference>
<dbReference type="Pfam" id="PF00990">
    <property type="entry name" value="GGDEF"/>
    <property type="match status" value="1"/>
</dbReference>
<dbReference type="RefSeq" id="WP_348786494.1">
    <property type="nucleotide sequence ID" value="NZ_CP157390.1"/>
</dbReference>
<proteinExistence type="predicted"/>
<dbReference type="InterPro" id="IPR029787">
    <property type="entry name" value="Nucleotide_cyclase"/>
</dbReference>
<dbReference type="InterPro" id="IPR043128">
    <property type="entry name" value="Rev_trsase/Diguanyl_cyclase"/>
</dbReference>
<dbReference type="NCBIfam" id="TIGR00254">
    <property type="entry name" value="GGDEF"/>
    <property type="match status" value="1"/>
</dbReference>
<dbReference type="CDD" id="cd01949">
    <property type="entry name" value="GGDEF"/>
    <property type="match status" value="1"/>
</dbReference>
<keyword evidence="2" id="KW-0548">Nucleotidyltransferase</keyword>
<dbReference type="PANTHER" id="PTHR46663:SF2">
    <property type="entry name" value="GGDEF DOMAIN-CONTAINING PROTEIN"/>
    <property type="match status" value="1"/>
</dbReference>
<dbReference type="PANTHER" id="PTHR46663">
    <property type="entry name" value="DIGUANYLATE CYCLASE DGCT-RELATED"/>
    <property type="match status" value="1"/>
</dbReference>
<dbReference type="Gene3D" id="3.30.450.20">
    <property type="entry name" value="PAS domain"/>
    <property type="match status" value="1"/>
</dbReference>
<dbReference type="EC" id="2.7.7.65" evidence="2"/>
<dbReference type="AlphaFoldDB" id="A0AAU7G766"/>
<dbReference type="PROSITE" id="PS50887">
    <property type="entry name" value="GGDEF"/>
    <property type="match status" value="1"/>
</dbReference>
<dbReference type="SMART" id="SM00065">
    <property type="entry name" value="GAF"/>
    <property type="match status" value="1"/>
</dbReference>
<accession>A0AAU7G766</accession>
<evidence type="ECO:0000259" key="1">
    <source>
        <dbReference type="PROSITE" id="PS50887"/>
    </source>
</evidence>
<dbReference type="InterPro" id="IPR000160">
    <property type="entry name" value="GGDEF_dom"/>
</dbReference>
<dbReference type="GO" id="GO:0052621">
    <property type="term" value="F:diguanylate cyclase activity"/>
    <property type="evidence" value="ECO:0007669"/>
    <property type="project" value="UniProtKB-EC"/>
</dbReference>
<dbReference type="EMBL" id="CP157390">
    <property type="protein sequence ID" value="XBM46509.1"/>
    <property type="molecule type" value="Genomic_DNA"/>
</dbReference>
<dbReference type="InterPro" id="IPR035965">
    <property type="entry name" value="PAS-like_dom_sf"/>
</dbReference>
<dbReference type="Pfam" id="PF01590">
    <property type="entry name" value="GAF"/>
    <property type="match status" value="1"/>
</dbReference>
<dbReference type="Gene3D" id="3.30.450.40">
    <property type="match status" value="1"/>
</dbReference>
<protein>
    <submittedName>
        <fullName evidence="2">Diguanylate cyclase</fullName>
        <ecNumber evidence="2">2.7.7.65</ecNumber>
    </submittedName>
</protein>
<name>A0AAU7G766_9MICO</name>
<feature type="domain" description="GGDEF" evidence="1">
    <location>
        <begin position="303"/>
        <end position="437"/>
    </location>
</feature>
<sequence length="439" mass="46539">MRPVSADDFPCALVRLDAAGDIVEANELFLDWTGLGREDALGRPAAAIVDVPDAHSSDLGALRCADGSQRAVLVSRSRTADGELLAIADATARAEYEAELTRTWALQERTRIRLELVIEAAIAFSAAHSETELSGILAGTAARAYQAEESAVFLLDERGTFRQVAGTNPLEHAIHTPSLVSQFAAAGHVVTLSGVAAAGAFSPALARAFEAAGVHSVLVAPIRHDDELFGVFVCFFLHPRQFDNEAAPLADALAGQAAQTATSLRLQEQLEHAAMHDEVTGLPNRRRLEAQLLEYPASATPSGAVAALFIDLDGFKAVNDSFGHHAGDRLLSEVGLRIRQAVRQDDFVSRYGGDEFVVVCEVPDASSAHDVAERIRTAIDEPFAGLPPELAVHASIGLAVAENTGAGWNPDGLIRRADHAMYTAKNSGGNRIVHVSTVG</sequence>
<dbReference type="NCBIfam" id="TIGR00229">
    <property type="entry name" value="sensory_box"/>
    <property type="match status" value="1"/>
</dbReference>
<dbReference type="InterPro" id="IPR052163">
    <property type="entry name" value="DGC-Regulatory_Protein"/>
</dbReference>
<dbReference type="SUPFAM" id="SSF55785">
    <property type="entry name" value="PYP-like sensor domain (PAS domain)"/>
    <property type="match status" value="1"/>
</dbReference>
<organism evidence="2">
    <name type="scientific">Leifsonia sp. NPDC080035</name>
    <dbReference type="NCBI Taxonomy" id="3143936"/>
    <lineage>
        <taxon>Bacteria</taxon>
        <taxon>Bacillati</taxon>
        <taxon>Actinomycetota</taxon>
        <taxon>Actinomycetes</taxon>
        <taxon>Micrococcales</taxon>
        <taxon>Microbacteriaceae</taxon>
        <taxon>Leifsonia</taxon>
    </lineage>
</organism>
<dbReference type="SMART" id="SM00267">
    <property type="entry name" value="GGDEF"/>
    <property type="match status" value="1"/>
</dbReference>
<dbReference type="InterPro" id="IPR029016">
    <property type="entry name" value="GAF-like_dom_sf"/>
</dbReference>
<dbReference type="InterPro" id="IPR000014">
    <property type="entry name" value="PAS"/>
</dbReference>
<dbReference type="InterPro" id="IPR003018">
    <property type="entry name" value="GAF"/>
</dbReference>
<evidence type="ECO:0000313" key="2">
    <source>
        <dbReference type="EMBL" id="XBM46509.1"/>
    </source>
</evidence>
<dbReference type="Gene3D" id="3.30.70.270">
    <property type="match status" value="1"/>
</dbReference>
<dbReference type="SUPFAM" id="SSF55073">
    <property type="entry name" value="Nucleotide cyclase"/>
    <property type="match status" value="1"/>
</dbReference>
<gene>
    <name evidence="2" type="ORF">AAME72_10420</name>
</gene>
<dbReference type="FunFam" id="3.30.70.270:FF:000001">
    <property type="entry name" value="Diguanylate cyclase domain protein"/>
    <property type="match status" value="1"/>
</dbReference>
<dbReference type="SUPFAM" id="SSF55781">
    <property type="entry name" value="GAF domain-like"/>
    <property type="match status" value="1"/>
</dbReference>
<keyword evidence="2" id="KW-0808">Transferase</keyword>
<dbReference type="CDD" id="cd00130">
    <property type="entry name" value="PAS"/>
    <property type="match status" value="1"/>
</dbReference>